<reference evidence="2 3" key="1">
    <citation type="journal article" date="2019" name="Philos. Trans. R. Soc. Lond., B, Biol. Sci.">
        <title>Ant behaviour and brain gene expression of defending hosts depend on the ecological success of the intruding social parasite.</title>
        <authorList>
            <person name="Kaur R."/>
            <person name="Stoldt M."/>
            <person name="Jongepier E."/>
            <person name="Feldmeyer B."/>
            <person name="Menzel F."/>
            <person name="Bornberg-Bauer E."/>
            <person name="Foitzik S."/>
        </authorList>
    </citation>
    <scope>NUCLEOTIDE SEQUENCE [LARGE SCALE GENOMIC DNA]</scope>
    <source>
        <tissue evidence="2">Whole body</tissue>
    </source>
</reference>
<evidence type="ECO:0000256" key="1">
    <source>
        <dbReference type="SAM" id="MobiDB-lite"/>
    </source>
</evidence>
<feature type="compositionally biased region" description="Low complexity" evidence="1">
    <location>
        <begin position="43"/>
        <end position="54"/>
    </location>
</feature>
<name>A0A4S2LA42_9HYME</name>
<protein>
    <submittedName>
        <fullName evidence="2">Uncharacterized protein</fullName>
    </submittedName>
</protein>
<evidence type="ECO:0000313" key="2">
    <source>
        <dbReference type="EMBL" id="TGZ57399.1"/>
    </source>
</evidence>
<comment type="caution">
    <text evidence="2">The sequence shown here is derived from an EMBL/GenBank/DDBJ whole genome shotgun (WGS) entry which is preliminary data.</text>
</comment>
<evidence type="ECO:0000313" key="3">
    <source>
        <dbReference type="Proteomes" id="UP000310200"/>
    </source>
</evidence>
<accession>A0A4S2LA42</accession>
<feature type="region of interest" description="Disordered" evidence="1">
    <location>
        <begin position="19"/>
        <end position="54"/>
    </location>
</feature>
<proteinExistence type="predicted"/>
<dbReference type="Proteomes" id="UP000310200">
    <property type="component" value="Unassembled WGS sequence"/>
</dbReference>
<gene>
    <name evidence="2" type="ORF">DBV15_05796</name>
</gene>
<dbReference type="EMBL" id="QBLH01000150">
    <property type="protein sequence ID" value="TGZ57399.1"/>
    <property type="molecule type" value="Genomic_DNA"/>
</dbReference>
<keyword evidence="3" id="KW-1185">Reference proteome</keyword>
<sequence length="107" mass="11476">MFPRFLPRPVAGLRRFAKIEGPSPGQEIGNDHRSVDSRGIQEPPAGIAAGGPPIARGFEGGRGGSEISRRGKGQEAVLYQRIDYQHAEISGTVGERGGCRRSFVAVY</sequence>
<organism evidence="2 3">
    <name type="scientific">Temnothorax longispinosus</name>
    <dbReference type="NCBI Taxonomy" id="300112"/>
    <lineage>
        <taxon>Eukaryota</taxon>
        <taxon>Metazoa</taxon>
        <taxon>Ecdysozoa</taxon>
        <taxon>Arthropoda</taxon>
        <taxon>Hexapoda</taxon>
        <taxon>Insecta</taxon>
        <taxon>Pterygota</taxon>
        <taxon>Neoptera</taxon>
        <taxon>Endopterygota</taxon>
        <taxon>Hymenoptera</taxon>
        <taxon>Apocrita</taxon>
        <taxon>Aculeata</taxon>
        <taxon>Formicoidea</taxon>
        <taxon>Formicidae</taxon>
        <taxon>Myrmicinae</taxon>
        <taxon>Temnothorax</taxon>
    </lineage>
</organism>
<dbReference type="AlphaFoldDB" id="A0A4S2LA42"/>